<dbReference type="PANTHER" id="PTHR33620:SF1">
    <property type="entry name" value="UREASE ACCESSORY PROTEIN F"/>
    <property type="match status" value="1"/>
</dbReference>
<evidence type="ECO:0000313" key="4">
    <source>
        <dbReference type="EMBL" id="KUJ49062.1"/>
    </source>
</evidence>
<dbReference type="GO" id="GO:0016151">
    <property type="term" value="F:nickel cation binding"/>
    <property type="evidence" value="ECO:0007669"/>
    <property type="project" value="UniProtKB-UniRule"/>
</dbReference>
<keyword evidence="2 3" id="KW-0143">Chaperone</keyword>
<accession>A0A9X0I8W9</accession>
<organism evidence="4 5">
    <name type="scientific">Micromonospora maris</name>
    <dbReference type="NCBI Taxonomy" id="1003110"/>
    <lineage>
        <taxon>Bacteria</taxon>
        <taxon>Bacillati</taxon>
        <taxon>Actinomycetota</taxon>
        <taxon>Actinomycetes</taxon>
        <taxon>Micromonosporales</taxon>
        <taxon>Micromonosporaceae</taxon>
        <taxon>Micromonospora</taxon>
    </lineage>
</organism>
<comment type="caution">
    <text evidence="4">The sequence shown here is derived from an EMBL/GenBank/DDBJ whole genome shotgun (WGS) entry which is preliminary data.</text>
</comment>
<dbReference type="PIRSF" id="PIRSF009467">
    <property type="entry name" value="Ureas_acces_UreF"/>
    <property type="match status" value="1"/>
</dbReference>
<evidence type="ECO:0000256" key="1">
    <source>
        <dbReference type="ARBA" id="ARBA00022988"/>
    </source>
</evidence>
<dbReference type="InterPro" id="IPR002639">
    <property type="entry name" value="UreF"/>
</dbReference>
<dbReference type="HAMAP" id="MF_01385">
    <property type="entry name" value="UreF"/>
    <property type="match status" value="1"/>
</dbReference>
<proteinExistence type="inferred from homology"/>
<comment type="similarity">
    <text evidence="3">Belongs to the UreF family.</text>
</comment>
<evidence type="ECO:0000256" key="3">
    <source>
        <dbReference type="HAMAP-Rule" id="MF_01385"/>
    </source>
</evidence>
<dbReference type="EMBL" id="LMWI01000001">
    <property type="protein sequence ID" value="KUJ49062.1"/>
    <property type="molecule type" value="Genomic_DNA"/>
</dbReference>
<dbReference type="Gene3D" id="1.10.4190.10">
    <property type="entry name" value="Urease accessory protein UreF"/>
    <property type="match status" value="1"/>
</dbReference>
<keyword evidence="3" id="KW-0963">Cytoplasm</keyword>
<evidence type="ECO:0000313" key="5">
    <source>
        <dbReference type="Proteomes" id="UP000053246"/>
    </source>
</evidence>
<protein>
    <recommendedName>
        <fullName evidence="3">Urease accessory protein UreF</fullName>
    </recommendedName>
</protein>
<dbReference type="PANTHER" id="PTHR33620">
    <property type="entry name" value="UREASE ACCESSORY PROTEIN F"/>
    <property type="match status" value="1"/>
</dbReference>
<sequence length="228" mass="24762">MPSMAEALRLLQFGDSVFPVGAFSFSNGLEMAVQHGTVHDRSSLQEYVRTITRLAATGDGVGVLVGHRGAALGDLDQIRRADEAVHLRKINEEMRTMSVRMGRKLAEAANRVIGESLLKKRAGESDSLVPVTYPVALGVLFAELGVDEQGAFAAHQYGAASMVLSAAIRLLRVDHLDAQSILFAVNERVDDDYQDIRGATLDDMQGFAPHLDILAAAHQHAHVRMFMS</sequence>
<reference evidence="4 5" key="1">
    <citation type="submission" date="2015-10" db="EMBL/GenBank/DDBJ databases">
        <authorList>
            <person name="Ju K.-S."/>
            <person name="Doroghazi J.R."/>
            <person name="Metcalf W.W."/>
        </authorList>
    </citation>
    <scope>NUCLEOTIDE SEQUENCE [LARGE SCALE GENOMIC DNA]</scope>
    <source>
        <strain evidence="4 5">NRRL B-24793</strain>
    </source>
</reference>
<dbReference type="Proteomes" id="UP000053246">
    <property type="component" value="Unassembled WGS sequence"/>
</dbReference>
<keyword evidence="1 3" id="KW-0996">Nickel insertion</keyword>
<comment type="subcellular location">
    <subcellularLocation>
        <location evidence="3">Cytoplasm</location>
    </subcellularLocation>
</comment>
<comment type="function">
    <text evidence="3">Required for maturation of urease via the functional incorporation of the urease nickel metallocenter.</text>
</comment>
<dbReference type="InterPro" id="IPR038277">
    <property type="entry name" value="UreF_sf"/>
</dbReference>
<dbReference type="AlphaFoldDB" id="A0A9X0I8W9"/>
<evidence type="ECO:0000256" key="2">
    <source>
        <dbReference type="ARBA" id="ARBA00023186"/>
    </source>
</evidence>
<dbReference type="Pfam" id="PF01730">
    <property type="entry name" value="UreF"/>
    <property type="match status" value="1"/>
</dbReference>
<gene>
    <name evidence="3" type="primary">ureF</name>
    <name evidence="4" type="ORF">ADL17_08855</name>
</gene>
<keyword evidence="5" id="KW-1185">Reference proteome</keyword>
<dbReference type="GO" id="GO:0005737">
    <property type="term" value="C:cytoplasm"/>
    <property type="evidence" value="ECO:0007669"/>
    <property type="project" value="UniProtKB-SubCell"/>
</dbReference>
<name>A0A9X0I8W9_9ACTN</name>
<comment type="subunit">
    <text evidence="3">UreD, UreF and UreG form a complex that acts as a GTP-hydrolysis-dependent molecular chaperone, activating the urease apoprotein by helping to assemble the nickel containing metallocenter of UreC. The UreE protein probably delivers the nickel.</text>
</comment>
<dbReference type="OMA" id="QFLYTEM"/>